<organism evidence="2 3">
    <name type="scientific">Durusdinium trenchii</name>
    <dbReference type="NCBI Taxonomy" id="1381693"/>
    <lineage>
        <taxon>Eukaryota</taxon>
        <taxon>Sar</taxon>
        <taxon>Alveolata</taxon>
        <taxon>Dinophyceae</taxon>
        <taxon>Suessiales</taxon>
        <taxon>Symbiodiniaceae</taxon>
        <taxon>Durusdinium</taxon>
    </lineage>
</organism>
<sequence length="123" mass="14054">MTQDWSQGFMGELQLNSRNSSAEKLPVHLELPAPERRRSRRESSDDRVLLPEVQEQLGRGRWKSKSKMSMKMCAMISPKRCVKNAFEEFEDCVDLVLLNLESGRGDPSVQRDGLLWRPAVPAP</sequence>
<name>A0ABP0LTF7_9DINO</name>
<accession>A0ABP0LTF7</accession>
<evidence type="ECO:0000313" key="3">
    <source>
        <dbReference type="Proteomes" id="UP001642464"/>
    </source>
</evidence>
<comment type="caution">
    <text evidence="2">The sequence shown here is derived from an EMBL/GenBank/DDBJ whole genome shotgun (WGS) entry which is preliminary data.</text>
</comment>
<dbReference type="Proteomes" id="UP001642464">
    <property type="component" value="Unassembled WGS sequence"/>
</dbReference>
<proteinExistence type="predicted"/>
<feature type="region of interest" description="Disordered" evidence="1">
    <location>
        <begin position="1"/>
        <end position="49"/>
    </location>
</feature>
<keyword evidence="3" id="KW-1185">Reference proteome</keyword>
<dbReference type="EMBL" id="CAXAMM010017991">
    <property type="protein sequence ID" value="CAK9042490.1"/>
    <property type="molecule type" value="Genomic_DNA"/>
</dbReference>
<reference evidence="2 3" key="1">
    <citation type="submission" date="2024-02" db="EMBL/GenBank/DDBJ databases">
        <authorList>
            <person name="Chen Y."/>
            <person name="Shah S."/>
            <person name="Dougan E. K."/>
            <person name="Thang M."/>
            <person name="Chan C."/>
        </authorList>
    </citation>
    <scope>NUCLEOTIDE SEQUENCE [LARGE SCALE GENOMIC DNA]</scope>
</reference>
<evidence type="ECO:0000256" key="1">
    <source>
        <dbReference type="SAM" id="MobiDB-lite"/>
    </source>
</evidence>
<evidence type="ECO:0000313" key="2">
    <source>
        <dbReference type="EMBL" id="CAK9042490.1"/>
    </source>
</evidence>
<protein>
    <submittedName>
        <fullName evidence="2">Uncharacterized protein</fullName>
    </submittedName>
</protein>
<gene>
    <name evidence="2" type="ORF">SCF082_LOCUS24445</name>
</gene>
<feature type="compositionally biased region" description="Basic and acidic residues" evidence="1">
    <location>
        <begin position="33"/>
        <end position="49"/>
    </location>
</feature>